<organism evidence="3 4">
    <name type="scientific">Nonomuraea typhae</name>
    <dbReference type="NCBI Taxonomy" id="2603600"/>
    <lineage>
        <taxon>Bacteria</taxon>
        <taxon>Bacillati</taxon>
        <taxon>Actinomycetota</taxon>
        <taxon>Actinomycetes</taxon>
        <taxon>Streptosporangiales</taxon>
        <taxon>Streptosporangiaceae</taxon>
        <taxon>Nonomuraea</taxon>
    </lineage>
</organism>
<dbReference type="SUPFAM" id="SSF48317">
    <property type="entry name" value="Acid phosphatase/Vanadium-dependent haloperoxidase"/>
    <property type="match status" value="1"/>
</dbReference>
<evidence type="ECO:0000259" key="2">
    <source>
        <dbReference type="Pfam" id="PF01569"/>
    </source>
</evidence>
<proteinExistence type="predicted"/>
<reference evidence="3 4" key="1">
    <citation type="submission" date="2024-10" db="EMBL/GenBank/DDBJ databases">
        <title>The Natural Products Discovery Center: Release of the First 8490 Sequenced Strains for Exploring Actinobacteria Biosynthetic Diversity.</title>
        <authorList>
            <person name="Kalkreuter E."/>
            <person name="Kautsar S.A."/>
            <person name="Yang D."/>
            <person name="Bader C.D."/>
            <person name="Teijaro C.N."/>
            <person name="Fluegel L."/>
            <person name="Davis C.M."/>
            <person name="Simpson J.R."/>
            <person name="Lauterbach L."/>
            <person name="Steele A.D."/>
            <person name="Gui C."/>
            <person name="Meng S."/>
            <person name="Li G."/>
            <person name="Viehrig K."/>
            <person name="Ye F."/>
            <person name="Su P."/>
            <person name="Kiefer A.F."/>
            <person name="Nichols A."/>
            <person name="Cepeda A.J."/>
            <person name="Yan W."/>
            <person name="Fan B."/>
            <person name="Jiang Y."/>
            <person name="Adhikari A."/>
            <person name="Zheng C.-J."/>
            <person name="Schuster L."/>
            <person name="Cowan T.M."/>
            <person name="Smanski M.J."/>
            <person name="Chevrette M.G."/>
            <person name="De Carvalho L.P.S."/>
            <person name="Shen B."/>
        </authorList>
    </citation>
    <scope>NUCLEOTIDE SEQUENCE [LARGE SCALE GENOMIC DNA]</scope>
    <source>
        <strain evidence="3 4">NPDC050545</strain>
    </source>
</reference>
<dbReference type="InterPro" id="IPR000326">
    <property type="entry name" value="PAP2/HPO"/>
</dbReference>
<accession>A0ABW7Z1D3</accession>
<evidence type="ECO:0000313" key="4">
    <source>
        <dbReference type="Proteomes" id="UP001612741"/>
    </source>
</evidence>
<dbReference type="InterPro" id="IPR036938">
    <property type="entry name" value="PAP2/HPO_sf"/>
</dbReference>
<dbReference type="Pfam" id="PF01569">
    <property type="entry name" value="PAP2"/>
    <property type="match status" value="1"/>
</dbReference>
<feature type="signal peptide" evidence="1">
    <location>
        <begin position="1"/>
        <end position="27"/>
    </location>
</feature>
<feature type="domain" description="Phosphatidic acid phosphatase type 2/haloperoxidase" evidence="2">
    <location>
        <begin position="297"/>
        <end position="438"/>
    </location>
</feature>
<sequence>MRATRLFALLAVTGALIAVPLQQTATAAVDRDHVIYWNEQLRDAFRRLTGDAAAPTRLARAAAMVHGAIYDAANSAKCVRAVACLGPKYLIQVPIRAGSSPDVDTAIDHAAFNTLKDLWPSLDFKPAFDAAQAAVSPDVTPVQRADGAAIGSQAATAMLQARAGDGSADATPYLPSTQAGFWRPTGSGPALTPNWGRVRPFSLISGDQFRPALPGGSTTITMPELLAGDAYAAQVNEVKRLGATGSTSRTPDETKAAFFWANDVDGTYKPVGQIFANTHTIAKQKQMQVSGTAKLFALLSFALADAAVASWDAKYLTGIDLWRPESAITLDGDNNPQTIQDPLWTPLSKTRSGTPFSPPFPAYISGHATFAGAWSRVMAFWFFGDVLTFDAGTEDPNAQGVIRRFTSFSAAARENALSRVWLGVHYSWDATEGLSTGGKVADHTTASYLGVNTAADWVFFGNRYNQDTCPAQGAKLLAEHRWTQYRCEVLSDGATFQLLVK</sequence>
<dbReference type="InterPro" id="IPR052559">
    <property type="entry name" value="V-haloperoxidase"/>
</dbReference>
<dbReference type="CDD" id="cd03398">
    <property type="entry name" value="PAP2_haloperoxidase"/>
    <property type="match status" value="1"/>
</dbReference>
<keyword evidence="3" id="KW-0560">Oxidoreductase</keyword>
<feature type="chain" id="PRO_5045970368" evidence="1">
    <location>
        <begin position="28"/>
        <end position="501"/>
    </location>
</feature>
<keyword evidence="3" id="KW-0575">Peroxidase</keyword>
<evidence type="ECO:0000256" key="1">
    <source>
        <dbReference type="SAM" id="SignalP"/>
    </source>
</evidence>
<dbReference type="PANTHER" id="PTHR34599:SF2">
    <property type="entry name" value="TRAF-TYPE DOMAIN-CONTAINING PROTEIN"/>
    <property type="match status" value="1"/>
</dbReference>
<protein>
    <submittedName>
        <fullName evidence="3">Vanadium-dependent haloperoxidase</fullName>
        <ecNumber evidence="3">1.11.1.-</ecNumber>
    </submittedName>
</protein>
<name>A0ABW7Z1D3_9ACTN</name>
<dbReference type="RefSeq" id="WP_397084499.1">
    <property type="nucleotide sequence ID" value="NZ_JBITGY010000006.1"/>
</dbReference>
<dbReference type="EMBL" id="JBITGY010000006">
    <property type="protein sequence ID" value="MFI6500539.1"/>
    <property type="molecule type" value="Genomic_DNA"/>
</dbReference>
<gene>
    <name evidence="3" type="ORF">ACIBG2_24395</name>
</gene>
<keyword evidence="4" id="KW-1185">Reference proteome</keyword>
<keyword evidence="1" id="KW-0732">Signal</keyword>
<comment type="caution">
    <text evidence="3">The sequence shown here is derived from an EMBL/GenBank/DDBJ whole genome shotgun (WGS) entry which is preliminary data.</text>
</comment>
<dbReference type="GO" id="GO:0004601">
    <property type="term" value="F:peroxidase activity"/>
    <property type="evidence" value="ECO:0007669"/>
    <property type="project" value="UniProtKB-KW"/>
</dbReference>
<dbReference type="Proteomes" id="UP001612741">
    <property type="component" value="Unassembled WGS sequence"/>
</dbReference>
<evidence type="ECO:0000313" key="3">
    <source>
        <dbReference type="EMBL" id="MFI6500539.1"/>
    </source>
</evidence>
<dbReference type="EC" id="1.11.1.-" evidence="3"/>
<dbReference type="PANTHER" id="PTHR34599">
    <property type="entry name" value="PEROXIDASE-RELATED"/>
    <property type="match status" value="1"/>
</dbReference>
<dbReference type="Gene3D" id="1.10.606.20">
    <property type="match status" value="1"/>
</dbReference>